<keyword evidence="4" id="KW-1185">Reference proteome</keyword>
<dbReference type="InterPro" id="IPR000477">
    <property type="entry name" value="RT_dom"/>
</dbReference>
<evidence type="ECO:0000313" key="4">
    <source>
        <dbReference type="Proteomes" id="UP000596661"/>
    </source>
</evidence>
<organism evidence="3 4">
    <name type="scientific">Cannabis sativa</name>
    <name type="common">Hemp</name>
    <name type="synonym">Marijuana</name>
    <dbReference type="NCBI Taxonomy" id="3483"/>
    <lineage>
        <taxon>Eukaryota</taxon>
        <taxon>Viridiplantae</taxon>
        <taxon>Streptophyta</taxon>
        <taxon>Embryophyta</taxon>
        <taxon>Tracheophyta</taxon>
        <taxon>Spermatophyta</taxon>
        <taxon>Magnoliopsida</taxon>
        <taxon>eudicotyledons</taxon>
        <taxon>Gunneridae</taxon>
        <taxon>Pentapetalae</taxon>
        <taxon>rosids</taxon>
        <taxon>fabids</taxon>
        <taxon>Rosales</taxon>
        <taxon>Cannabaceae</taxon>
        <taxon>Cannabis</taxon>
    </lineage>
</organism>
<dbReference type="InterPro" id="IPR036691">
    <property type="entry name" value="Endo/exonu/phosph_ase_sf"/>
</dbReference>
<reference evidence="3" key="2">
    <citation type="submission" date="2021-03" db="UniProtKB">
        <authorList>
            <consortium name="EnsemblPlants"/>
        </authorList>
    </citation>
    <scope>IDENTIFICATION</scope>
</reference>
<accession>A0A803QB80</accession>
<dbReference type="PANTHER" id="PTHR33116:SF86">
    <property type="entry name" value="REVERSE TRANSCRIPTASE DOMAIN-CONTAINING PROTEIN"/>
    <property type="match status" value="1"/>
</dbReference>
<dbReference type="SUPFAM" id="SSF56672">
    <property type="entry name" value="DNA/RNA polymerases"/>
    <property type="match status" value="1"/>
</dbReference>
<dbReference type="EnsemblPlants" id="evm.model.08.427">
    <property type="protein sequence ID" value="cds.evm.model.08.427"/>
    <property type="gene ID" value="evm.TU.08.427"/>
</dbReference>
<feature type="region of interest" description="Disordered" evidence="1">
    <location>
        <begin position="312"/>
        <end position="339"/>
    </location>
</feature>
<evidence type="ECO:0000313" key="3">
    <source>
        <dbReference type="EnsemblPlants" id="cds.evm.model.08.427"/>
    </source>
</evidence>
<proteinExistence type="predicted"/>
<dbReference type="Pfam" id="PF14392">
    <property type="entry name" value="zf-CCHC_4"/>
    <property type="match status" value="1"/>
</dbReference>
<dbReference type="EMBL" id="UZAU01000683">
    <property type="status" value="NOT_ANNOTATED_CDS"/>
    <property type="molecule type" value="Genomic_DNA"/>
</dbReference>
<dbReference type="Pfam" id="PF03372">
    <property type="entry name" value="Exo_endo_phos"/>
    <property type="match status" value="1"/>
</dbReference>
<name>A0A803QB80_CANSA</name>
<dbReference type="Proteomes" id="UP000596661">
    <property type="component" value="Chromosome 8"/>
</dbReference>
<dbReference type="Pfam" id="PF00078">
    <property type="entry name" value="RVT_1"/>
    <property type="match status" value="1"/>
</dbReference>
<sequence>MDPSTVSNLFKDSVQISHEDITLTLNPGEVDEPEEANQILLGKIKVVYKLGKLTIQGSLKASQAALEIFEMEGNRRRYHPVHVRQPERCIERAFSSTLLASKASPVHELPMGIEDAVGLSTLRFWATIDLNKPIFSGFFLRRQKLKDLWIQYRYERLPKLCFKCGMLTHDQSICFKAPTVIKDDKGNFYPMFGTWLKHEAKEKSTFTSPLAKWFQDWTLQKRLGHDLVLRNQFKIHKAILHGDSDELRECRLQLPAKKRIASDEDESNSGLHQQEVVITQIPLVRLPGIGEIAPFGNNSKVVVIQDLKDAAPENSTDVTNGMPQPTVSRDAEGSESTKASRLEIETTDGNASFGEANKILGSVPIQNDHLGKKPTTGGDPLCTPESKDICGPSAGPSVDLNGKSIPYSSSILGTQAQLVDWPSTQCWAEPQARKLLMGSLTVDKFFREPMLFNPILDIDDFRVEEHSNGPRKRKACDGLTFYPSPKARNSNGIVSQLNGPQDPIIQDPGWPGRASSGAMKILSWNCRGLGNTTTVRHLAALVRHHNPEIVLISETHLTEDRFGVDCTIRDSNKNNISCVISSDPPGNPWHLLGMYGPPHNSDKEAFWLKVGDFTLNCQDPLLMIGDMNGTLKDSECFNYANQGNSSRYAFDFCQMVNRVGLVDLGFQGPGYTWSKGRNRSSQGGGVKRARLDRGLASIEWRILFPNSIVHHLAASGSDHRPILLDTSGGVNGRGRSFKYENMWARDPRCFWVQEATTKLRFTESHHPDNAMEIEAAKNKLSEALLREEIHWKQKSRVQWMAEGDKCTKFFMASTIVRRRRNFIQSIKPGPGEDWISDPNKIASCFLRKFEDLFKKNSSCDPSILATLFQSEISDLDSKLLNAIPDRDEITSALAEMSKDKAPGPDCLPPSFFSHHWDTVHADLIEMVIHFFRTCELPKFINDTSFVLVPKKDGPAFTNDYRPIVLCNVAYKIISKTIANRLRGFLPQIISRTRPLSRGKRGFMMIKIDMEKAYDKLDWDFILSVLLHFGLPDKFVQWIKLLLNGATVGQFKPERGLRQGDPLSPSLFIMAAETLSRLILLKEQLRLIKGFKMGRRGISLSHLMFVDDLVLFGQASLREAKEFLECLNTYCLCSGQSVNIQKSSIYFSKGVTSRDAQAITQCLGMKRMSRQATYLGLRLFRSLKRTNDTQYLVDRVSRRVQGWKSKLLSSAGKACLIKSVGSTISNYVAASDVIPTTISNKIDRILRDFWWGDSELKRRMHTVAWETLCKPKVSGGLGFRTTEATNKAFLMKWAWKLLTSDECLWYKTMEAKYFSNDQFLDIETKSSDSLLWKAILKARVHLSKGLCRRIGNGNATSIWFDPWVPGTNPLPTPGVEDAGGVSLVSNFINNNAWDENLINRWFHEDDARRIINITLSSRPVQDSWLWMPESNGNFSIKSAYRTIKNFNSTDDGSRKWKAIWGAKIHNRLKMFWWKILSDILLTRGKLGPMLSLPDTSCPLCGSTVELSFHLFWDCPYARVVWFGCSWQV</sequence>
<dbReference type="CDD" id="cd01650">
    <property type="entry name" value="RT_nLTR_like"/>
    <property type="match status" value="1"/>
</dbReference>
<dbReference type="InterPro" id="IPR043502">
    <property type="entry name" value="DNA/RNA_pol_sf"/>
</dbReference>
<evidence type="ECO:0000259" key="2">
    <source>
        <dbReference type="PROSITE" id="PS50878"/>
    </source>
</evidence>
<dbReference type="GO" id="GO:0003824">
    <property type="term" value="F:catalytic activity"/>
    <property type="evidence" value="ECO:0007669"/>
    <property type="project" value="InterPro"/>
</dbReference>
<dbReference type="Pfam" id="PF13966">
    <property type="entry name" value="zf-RVT"/>
    <property type="match status" value="1"/>
</dbReference>
<dbReference type="Gene3D" id="3.60.10.10">
    <property type="entry name" value="Endonuclease/exonuclease/phosphatase"/>
    <property type="match status" value="1"/>
</dbReference>
<dbReference type="InterPro" id="IPR005135">
    <property type="entry name" value="Endo/exonuclease/phosphatase"/>
</dbReference>
<protein>
    <recommendedName>
        <fullName evidence="2">Reverse transcriptase domain-containing protein</fullName>
    </recommendedName>
</protein>
<dbReference type="PROSITE" id="PS50878">
    <property type="entry name" value="RT_POL"/>
    <property type="match status" value="1"/>
</dbReference>
<dbReference type="PANTHER" id="PTHR33116">
    <property type="entry name" value="REVERSE TRANSCRIPTASE ZINC-BINDING DOMAIN-CONTAINING PROTEIN-RELATED-RELATED"/>
    <property type="match status" value="1"/>
</dbReference>
<evidence type="ECO:0000256" key="1">
    <source>
        <dbReference type="SAM" id="MobiDB-lite"/>
    </source>
</evidence>
<dbReference type="InterPro" id="IPR026960">
    <property type="entry name" value="RVT-Znf"/>
</dbReference>
<feature type="domain" description="Reverse transcriptase" evidence="2">
    <location>
        <begin position="929"/>
        <end position="1178"/>
    </location>
</feature>
<reference evidence="3" key="1">
    <citation type="submission" date="2018-11" db="EMBL/GenBank/DDBJ databases">
        <authorList>
            <person name="Grassa J C."/>
        </authorList>
    </citation>
    <scope>NUCLEOTIDE SEQUENCE [LARGE SCALE GENOMIC DNA]</scope>
</reference>
<dbReference type="SUPFAM" id="SSF56219">
    <property type="entry name" value="DNase I-like"/>
    <property type="match status" value="1"/>
</dbReference>
<feature type="compositionally biased region" description="Polar residues" evidence="1">
    <location>
        <begin position="313"/>
        <end position="327"/>
    </location>
</feature>
<dbReference type="InterPro" id="IPR025836">
    <property type="entry name" value="Zn_knuckle_CX2CX4HX4C"/>
</dbReference>
<dbReference type="Gramene" id="evm.model.08.427">
    <property type="protein sequence ID" value="cds.evm.model.08.427"/>
    <property type="gene ID" value="evm.TU.08.427"/>
</dbReference>